<dbReference type="Proteomes" id="UP000326702">
    <property type="component" value="Chromosome"/>
</dbReference>
<evidence type="ECO:0000313" key="2">
    <source>
        <dbReference type="EMBL" id="QFU96559.1"/>
    </source>
</evidence>
<name>A0A5P9Q5E0_9MICO</name>
<protein>
    <submittedName>
        <fullName evidence="2">Uncharacterized protein</fullName>
    </submittedName>
</protein>
<reference evidence="2 3" key="1">
    <citation type="submission" date="2019-10" db="EMBL/GenBank/DDBJ databases">
        <title>Genome sequence of Luteimicrobium xylanilyticum HY-24.</title>
        <authorList>
            <person name="Kim D.Y."/>
            <person name="Park H.-Y."/>
        </authorList>
    </citation>
    <scope>NUCLEOTIDE SEQUENCE [LARGE SCALE GENOMIC DNA]</scope>
    <source>
        <strain evidence="2 3">HY-24</strain>
    </source>
</reference>
<sequence>MRAILKVVSTVFAASASMLVTAGASQAVGSTTADPSPSDPSVVVAYPEAGTGDHAGETFYPTGEISDDTTVVIANADGSLPGGVSLQQVKQQLAQQRAAVAAGKATADSGVAIPDAKSATTQSALPSWASPNTLLPAASGGHSYATIYNVWSKQYHGVNFLGGTDSTKINYVFNVTESTNQEAAG</sequence>
<feature type="signal peptide" evidence="1">
    <location>
        <begin position="1"/>
        <end position="22"/>
    </location>
</feature>
<evidence type="ECO:0000256" key="1">
    <source>
        <dbReference type="SAM" id="SignalP"/>
    </source>
</evidence>
<feature type="chain" id="PRO_5038765273" evidence="1">
    <location>
        <begin position="23"/>
        <end position="185"/>
    </location>
</feature>
<keyword evidence="1" id="KW-0732">Signal</keyword>
<keyword evidence="3" id="KW-1185">Reference proteome</keyword>
<dbReference type="EMBL" id="CP045529">
    <property type="protein sequence ID" value="QFU96559.1"/>
    <property type="molecule type" value="Genomic_DNA"/>
</dbReference>
<gene>
    <name evidence="2" type="ORF">KDY119_00043</name>
</gene>
<dbReference type="AlphaFoldDB" id="A0A5P9Q5E0"/>
<organism evidence="2 3">
    <name type="scientific">Luteimicrobium xylanilyticum</name>
    <dbReference type="NCBI Taxonomy" id="1133546"/>
    <lineage>
        <taxon>Bacteria</taxon>
        <taxon>Bacillati</taxon>
        <taxon>Actinomycetota</taxon>
        <taxon>Actinomycetes</taxon>
        <taxon>Micrococcales</taxon>
        <taxon>Luteimicrobium</taxon>
    </lineage>
</organism>
<proteinExistence type="predicted"/>
<dbReference type="KEGG" id="lxl:KDY119_00043"/>
<accession>A0A5P9Q5E0</accession>
<evidence type="ECO:0000313" key="3">
    <source>
        <dbReference type="Proteomes" id="UP000326702"/>
    </source>
</evidence>